<dbReference type="Gene3D" id="2.60.40.1180">
    <property type="entry name" value="Golgi alpha-mannosidase II"/>
    <property type="match status" value="1"/>
</dbReference>
<evidence type="ECO:0000313" key="4">
    <source>
        <dbReference type="EMBL" id="OAS14290.1"/>
    </source>
</evidence>
<dbReference type="InterPro" id="IPR013780">
    <property type="entry name" value="Glyco_hydro_b"/>
</dbReference>
<dbReference type="InterPro" id="IPR027414">
    <property type="entry name" value="GH95_N_dom"/>
</dbReference>
<dbReference type="Pfam" id="PF22124">
    <property type="entry name" value="Glyco_hydro_95_cat"/>
    <property type="match status" value="1"/>
</dbReference>
<dbReference type="InterPro" id="IPR054363">
    <property type="entry name" value="GH95_cat"/>
</dbReference>
<evidence type="ECO:0000313" key="5">
    <source>
        <dbReference type="Proteomes" id="UP000078454"/>
    </source>
</evidence>
<organism evidence="4 5">
    <name type="scientific">Paenibacillus oryzisoli</name>
    <dbReference type="NCBI Taxonomy" id="1850517"/>
    <lineage>
        <taxon>Bacteria</taxon>
        <taxon>Bacillati</taxon>
        <taxon>Bacillota</taxon>
        <taxon>Bacilli</taxon>
        <taxon>Bacillales</taxon>
        <taxon>Paenibacillaceae</taxon>
        <taxon>Paenibacillus</taxon>
    </lineage>
</organism>
<proteinExistence type="predicted"/>
<dbReference type="Pfam" id="PF14498">
    <property type="entry name" value="Glyco_hyd_65N_2"/>
    <property type="match status" value="1"/>
</dbReference>
<dbReference type="InterPro" id="IPR008928">
    <property type="entry name" value="6-hairpin_glycosidase_sf"/>
</dbReference>
<dbReference type="SUPFAM" id="SSF48208">
    <property type="entry name" value="Six-hairpin glycosidases"/>
    <property type="match status" value="1"/>
</dbReference>
<dbReference type="PANTHER" id="PTHR31084">
    <property type="entry name" value="ALPHA-L-FUCOSIDASE 2"/>
    <property type="match status" value="1"/>
</dbReference>
<reference evidence="4 5" key="1">
    <citation type="submission" date="2016-05" db="EMBL/GenBank/DDBJ databases">
        <title>Paenibacillus sp. 1ZS3-15 nov., isolated from the rhizosphere soil.</title>
        <authorList>
            <person name="Zhang X.X."/>
            <person name="Zhang J."/>
        </authorList>
    </citation>
    <scope>NUCLEOTIDE SEQUENCE [LARGE SCALE GENOMIC DNA]</scope>
    <source>
        <strain evidence="4 5">1ZS3-15</strain>
    </source>
</reference>
<keyword evidence="5" id="KW-1185">Reference proteome</keyword>
<dbReference type="Gene3D" id="2.70.98.50">
    <property type="entry name" value="putative glycoside hydrolase family protein from bacillus halodurans"/>
    <property type="match status" value="1"/>
</dbReference>
<gene>
    <name evidence="4" type="ORF">A8708_12870</name>
</gene>
<protein>
    <submittedName>
        <fullName evidence="4">Alpha-L-fucosidase</fullName>
    </submittedName>
</protein>
<dbReference type="Proteomes" id="UP000078454">
    <property type="component" value="Unassembled WGS sequence"/>
</dbReference>
<dbReference type="PANTHER" id="PTHR31084:SF0">
    <property type="entry name" value="ALPHA-L-FUCOSIDASE 2"/>
    <property type="match status" value="1"/>
</dbReference>
<dbReference type="FunFam" id="1.50.10.10:FF:000028">
    <property type="entry name" value="Alpha-L-fucosidase 2"/>
    <property type="match status" value="1"/>
</dbReference>
<dbReference type="STRING" id="1850517.A8708_12870"/>
<dbReference type="AlphaFoldDB" id="A0A197ZZB9"/>
<comment type="caution">
    <text evidence="4">The sequence shown here is derived from an EMBL/GenBank/DDBJ whole genome shotgun (WGS) entry which is preliminary data.</text>
</comment>
<evidence type="ECO:0000259" key="3">
    <source>
        <dbReference type="Pfam" id="PF22124"/>
    </source>
</evidence>
<dbReference type="InterPro" id="IPR049053">
    <property type="entry name" value="AFCA-like_C"/>
</dbReference>
<evidence type="ECO:0000259" key="2">
    <source>
        <dbReference type="Pfam" id="PF21307"/>
    </source>
</evidence>
<dbReference type="Pfam" id="PF21307">
    <property type="entry name" value="Glyco_hydro_95_C"/>
    <property type="match status" value="1"/>
</dbReference>
<accession>A0A197ZZB9</accession>
<dbReference type="GO" id="GO:0004560">
    <property type="term" value="F:alpha-L-fucosidase activity"/>
    <property type="evidence" value="ECO:0007669"/>
    <property type="project" value="InterPro"/>
</dbReference>
<feature type="domain" description="Alpha fucosidase A-like C-terminal" evidence="2">
    <location>
        <begin position="695"/>
        <end position="790"/>
    </location>
</feature>
<dbReference type="EMBL" id="LYPB01000090">
    <property type="protein sequence ID" value="OAS14290.1"/>
    <property type="molecule type" value="Genomic_DNA"/>
</dbReference>
<dbReference type="GO" id="GO:0005975">
    <property type="term" value="P:carbohydrate metabolic process"/>
    <property type="evidence" value="ECO:0007669"/>
    <property type="project" value="InterPro"/>
</dbReference>
<evidence type="ECO:0000259" key="1">
    <source>
        <dbReference type="Pfam" id="PF14498"/>
    </source>
</evidence>
<sequence length="799" mass="89773">MRLLFQSPAKEWTEALPIGNGRMGAMIFGGIEVEKIQLNEDTLWSGGPKDWNNPRAKEVLPEVRRLLAEGRYADADQMCKEMLGPYTQSYLPFGDLTLVFEHGDIAQSYKRELDLQEGVSRVEYQIGHVMYTREMFASNPSQVIALRLQSSQAGSLHFTARLDSLLRASMIQENGQWIIRGKAPVQVAPSYYPVDQPIVYEDQEDGEAMSFVGRLAIVMDDGYIHADQAGLHVRGATSVTLYFSAATSFNGFNRSPGREGRDPLAITETYLTEAMQHSYMELRNKHVHDYRSLFDRVNIQLGKTISPADMPTDQRISEFGAQDPGLVELLFQYGRYLMIASSREGTQPANLQGIWNKETRPPWSSNYTLNINTEMNYWLAETCNLPECHGPLLDFIGNLSVNGKSTAEINYGVRGWTAHHNSDIWAQSAPVGDYGHGDPVWAYWPMGGVWLSQHLWEHFAFGRDKVYLSERAYPIMKEAALFCLDWLIKDQEGYLVTAPSTSPEHKFVSCDGEKAAVSVASTMDLSLIWDLFSNCLEAAEVLHVDEDFRSELSMARSKLFPLKIGQFGQLQEWSSDFEEEDMNHRHVSHLFGVYPGRQINGEVTPDLYEAARTSLNRRGDEGTGWSLGWKIGLWARFQDGNRAERLIYNMLQLVKPDKWVSQRGGVYANMFGAHPPFQIDGNFAATAGISELLLQSHKGFLHLLPALPDTWVSGSINGLRARGGFTVNLRWESSSLSEATIESLNGEPCTIHSRIPVLVLDEEGRQVTFQSLEHSGCITFTTCTGSKYKIVPQWSGSNN</sequence>
<dbReference type="OrthoDB" id="9802600at2"/>
<dbReference type="InterPro" id="IPR016518">
    <property type="entry name" value="Alpha-L-fucosidase"/>
</dbReference>
<feature type="domain" description="Glycosyl hydrolase family 95 catalytic" evidence="3">
    <location>
        <begin position="278"/>
        <end position="693"/>
    </location>
</feature>
<name>A0A197ZZB9_9BACL</name>
<feature type="domain" description="Glycosyl hydrolase family 95 N-terminal" evidence="1">
    <location>
        <begin position="3"/>
        <end position="250"/>
    </location>
</feature>
<dbReference type="PIRSF" id="PIRSF007663">
    <property type="entry name" value="UCP007663"/>
    <property type="match status" value="1"/>
</dbReference>
<dbReference type="RefSeq" id="WP_068669772.1">
    <property type="nucleotide sequence ID" value="NZ_LYPB01000090.1"/>
</dbReference>